<proteinExistence type="predicted"/>
<gene>
    <name evidence="2" type="ORF">GCM10025782_11230</name>
</gene>
<dbReference type="SUPFAM" id="SSF53474">
    <property type="entry name" value="alpha/beta-Hydrolases"/>
    <property type="match status" value="1"/>
</dbReference>
<dbReference type="Gene3D" id="3.40.50.1820">
    <property type="entry name" value="alpha/beta hydrolase"/>
    <property type="match status" value="1"/>
</dbReference>
<keyword evidence="1" id="KW-1133">Transmembrane helix</keyword>
<dbReference type="PANTHER" id="PTHR48098:SF1">
    <property type="entry name" value="DIACYLGLYCEROL ACYLTRANSFERASE_MYCOLYLTRANSFERASE AG85A"/>
    <property type="match status" value="1"/>
</dbReference>
<evidence type="ECO:0000313" key="3">
    <source>
        <dbReference type="Proteomes" id="UP001500556"/>
    </source>
</evidence>
<comment type="caution">
    <text evidence="2">The sequence shown here is derived from an EMBL/GenBank/DDBJ whole genome shotgun (WGS) entry which is preliminary data.</text>
</comment>
<protein>
    <submittedName>
        <fullName evidence="2">Alpha/beta hydrolase-fold protein</fullName>
    </submittedName>
</protein>
<dbReference type="InterPro" id="IPR050583">
    <property type="entry name" value="Mycobacterial_A85_antigen"/>
</dbReference>
<feature type="transmembrane region" description="Helical" evidence="1">
    <location>
        <begin position="39"/>
        <end position="59"/>
    </location>
</feature>
<dbReference type="Proteomes" id="UP001500556">
    <property type="component" value="Unassembled WGS sequence"/>
</dbReference>
<dbReference type="PANTHER" id="PTHR48098">
    <property type="entry name" value="ENTEROCHELIN ESTERASE-RELATED"/>
    <property type="match status" value="1"/>
</dbReference>
<organism evidence="2 3">
    <name type="scientific">Pedococcus ginsenosidimutans</name>
    <dbReference type="NCBI Taxonomy" id="490570"/>
    <lineage>
        <taxon>Bacteria</taxon>
        <taxon>Bacillati</taxon>
        <taxon>Actinomycetota</taxon>
        <taxon>Actinomycetes</taxon>
        <taxon>Micrococcales</taxon>
        <taxon>Intrasporangiaceae</taxon>
        <taxon>Pedococcus</taxon>
    </lineage>
</organism>
<dbReference type="RefSeq" id="WP_345501734.1">
    <property type="nucleotide sequence ID" value="NZ_BAABLO010000004.1"/>
</dbReference>
<feature type="transmembrane region" description="Helical" evidence="1">
    <location>
        <begin position="6"/>
        <end position="27"/>
    </location>
</feature>
<reference evidence="3" key="1">
    <citation type="journal article" date="2019" name="Int. J. Syst. Evol. Microbiol.">
        <title>The Global Catalogue of Microorganisms (GCM) 10K type strain sequencing project: providing services to taxonomists for standard genome sequencing and annotation.</title>
        <authorList>
            <consortium name="The Broad Institute Genomics Platform"/>
            <consortium name="The Broad Institute Genome Sequencing Center for Infectious Disease"/>
            <person name="Wu L."/>
            <person name="Ma J."/>
        </authorList>
    </citation>
    <scope>NUCLEOTIDE SEQUENCE [LARGE SCALE GENOMIC DNA]</scope>
    <source>
        <strain evidence="3">JCM 18961</strain>
    </source>
</reference>
<dbReference type="Pfam" id="PF00756">
    <property type="entry name" value="Esterase"/>
    <property type="match status" value="1"/>
</dbReference>
<dbReference type="InterPro" id="IPR029058">
    <property type="entry name" value="AB_hydrolase_fold"/>
</dbReference>
<dbReference type="EMBL" id="BAABLO010000004">
    <property type="protein sequence ID" value="GAA4716078.1"/>
    <property type="molecule type" value="Genomic_DNA"/>
</dbReference>
<sequence>MSLTSTSLLVVLGALVVGVFALLTAGLPRLRHRWAETGARGGALLVLNLLVVALVGAALNDHFGFYVSWSDLAGAQAPVTVTHHGASARAAAGARLGQGLHPGTTFTALPVNGQRVQHLTVTGTHSGIRGQLSILLPAGYSPTSTTRYPVIEALHGYPGTVDSWLTGMDLQPSLDGRVAARAIRPALVVMPQINVPYGVDGECVNGPAGTPQIETWLATDVPEFVASHFHVDTARGSWAVAGYSEGGWCAAMLGLRHPDVFSGAIVFSGAFIPEFPRAYRPFGSTLPAGYDLTRRIRHHPPPLAMWIQSSKKDGYSYPPTAAFLKVVHSPLSVTTDLLKTGGHREQLWASELPTALTWLGRSLPGFTP</sequence>
<evidence type="ECO:0000313" key="2">
    <source>
        <dbReference type="EMBL" id="GAA4716078.1"/>
    </source>
</evidence>
<keyword evidence="2" id="KW-0378">Hydrolase</keyword>
<evidence type="ECO:0000256" key="1">
    <source>
        <dbReference type="SAM" id="Phobius"/>
    </source>
</evidence>
<accession>A0ABP8XVE5</accession>
<dbReference type="GO" id="GO:0016787">
    <property type="term" value="F:hydrolase activity"/>
    <property type="evidence" value="ECO:0007669"/>
    <property type="project" value="UniProtKB-KW"/>
</dbReference>
<keyword evidence="1" id="KW-0472">Membrane</keyword>
<keyword evidence="3" id="KW-1185">Reference proteome</keyword>
<dbReference type="InterPro" id="IPR000801">
    <property type="entry name" value="Esterase-like"/>
</dbReference>
<name>A0ABP8XVE5_9MICO</name>
<keyword evidence="1" id="KW-0812">Transmembrane</keyword>